<dbReference type="InterPro" id="IPR016047">
    <property type="entry name" value="M23ase_b-sheet_dom"/>
</dbReference>
<dbReference type="Gene3D" id="2.70.70.10">
    <property type="entry name" value="Glucose Permease (Domain IIA)"/>
    <property type="match status" value="1"/>
</dbReference>
<accession>A0A4Q2JUG7</accession>
<dbReference type="CDD" id="cd12797">
    <property type="entry name" value="M23_peptidase"/>
    <property type="match status" value="1"/>
</dbReference>
<proteinExistence type="predicted"/>
<dbReference type="EMBL" id="SDPL01000001">
    <property type="protein sequence ID" value="RXZ51892.1"/>
    <property type="molecule type" value="Genomic_DNA"/>
</dbReference>
<evidence type="ECO:0000256" key="1">
    <source>
        <dbReference type="SAM" id="MobiDB-lite"/>
    </source>
</evidence>
<evidence type="ECO:0000313" key="3">
    <source>
        <dbReference type="EMBL" id="RXZ51892.1"/>
    </source>
</evidence>
<name>A0A4Q2JUG7_9MICO</name>
<gene>
    <name evidence="3" type="ORF">ESO86_00095</name>
</gene>
<feature type="compositionally biased region" description="Polar residues" evidence="1">
    <location>
        <begin position="384"/>
        <end position="400"/>
    </location>
</feature>
<keyword evidence="4" id="KW-1185">Reference proteome</keyword>
<dbReference type="OrthoDB" id="5496837at2"/>
<organism evidence="3 4">
    <name type="scientific">Agromyces binzhouensis</name>
    <dbReference type="NCBI Taxonomy" id="1817495"/>
    <lineage>
        <taxon>Bacteria</taxon>
        <taxon>Bacillati</taxon>
        <taxon>Actinomycetota</taxon>
        <taxon>Actinomycetes</taxon>
        <taxon>Micrococcales</taxon>
        <taxon>Microbacteriaceae</taxon>
        <taxon>Agromyces</taxon>
    </lineage>
</organism>
<comment type="caution">
    <text evidence="3">The sequence shown here is derived from an EMBL/GenBank/DDBJ whole genome shotgun (WGS) entry which is preliminary data.</text>
</comment>
<feature type="compositionally biased region" description="Basic residues" evidence="1">
    <location>
        <begin position="401"/>
        <end position="410"/>
    </location>
</feature>
<feature type="compositionally biased region" description="Basic and acidic residues" evidence="1">
    <location>
        <begin position="368"/>
        <end position="379"/>
    </location>
</feature>
<evidence type="ECO:0000313" key="4">
    <source>
        <dbReference type="Proteomes" id="UP000292881"/>
    </source>
</evidence>
<evidence type="ECO:0000259" key="2">
    <source>
        <dbReference type="Pfam" id="PF01551"/>
    </source>
</evidence>
<dbReference type="InterPro" id="IPR050570">
    <property type="entry name" value="Cell_wall_metabolism_enzyme"/>
</dbReference>
<dbReference type="RefSeq" id="WP_129232866.1">
    <property type="nucleotide sequence ID" value="NZ_SDPL01000001.1"/>
</dbReference>
<dbReference type="Pfam" id="PF01551">
    <property type="entry name" value="Peptidase_M23"/>
    <property type="match status" value="1"/>
</dbReference>
<sequence length="410" mass="42821">MKQPLRVAGALLALVVLAVVGPIALVIILLASGAQAASCAPPRPVDTAVAQLDVEQTQNAGILIGAAKALFPDEATGQRAAIVAIATALQESGLRNIEYGDRDSVGLFQQRPSMGWGTLEQIMDPPYAAGRFYKALAEVPGWQQLPVTVAAQRVQKSGFPDAYAKWESTASGTVDALWSQQDPISIPSGVGWAGMAGSEAEDAIGTGGCIASGELVRPLPAGYSLTDGYGWRNLGMGTNPFHRGVDLAAECGTPVYAMMSGRVLSTGPLTMLIETPGVGQIGYLHTAPTDHLVRIGDEVAAGQQISAVGNQPPSTGCHLDVRVNPAGATDPRVLALVPDPGADGWVNPEEFTRAFGVDLCPAENCGRPEEASRLVRRPVDQCSEPMSGSEGAQLTWTQRPLRSRARSTPG</sequence>
<feature type="region of interest" description="Disordered" evidence="1">
    <location>
        <begin position="368"/>
        <end position="410"/>
    </location>
</feature>
<dbReference type="AlphaFoldDB" id="A0A4Q2JUG7"/>
<dbReference type="SUPFAM" id="SSF51261">
    <property type="entry name" value="Duplicated hybrid motif"/>
    <property type="match status" value="1"/>
</dbReference>
<dbReference type="Proteomes" id="UP000292881">
    <property type="component" value="Unassembled WGS sequence"/>
</dbReference>
<reference evidence="3 4" key="1">
    <citation type="submission" date="2019-01" db="EMBL/GenBank/DDBJ databases">
        <authorList>
            <person name="Li J."/>
        </authorList>
    </citation>
    <scope>NUCLEOTIDE SEQUENCE [LARGE SCALE GENOMIC DNA]</scope>
    <source>
        <strain evidence="3 4">CGMCC 4.7180</strain>
    </source>
</reference>
<protein>
    <recommendedName>
        <fullName evidence="2">M23ase beta-sheet core domain-containing protein</fullName>
    </recommendedName>
</protein>
<dbReference type="GO" id="GO:0004222">
    <property type="term" value="F:metalloendopeptidase activity"/>
    <property type="evidence" value="ECO:0007669"/>
    <property type="project" value="TreeGrafter"/>
</dbReference>
<dbReference type="PANTHER" id="PTHR21666">
    <property type="entry name" value="PEPTIDASE-RELATED"/>
    <property type="match status" value="1"/>
</dbReference>
<feature type="domain" description="M23ase beta-sheet core" evidence="2">
    <location>
        <begin position="241"/>
        <end position="325"/>
    </location>
</feature>
<dbReference type="InterPro" id="IPR011055">
    <property type="entry name" value="Dup_hybrid_motif"/>
</dbReference>
<dbReference type="PANTHER" id="PTHR21666:SF270">
    <property type="entry name" value="MUREIN HYDROLASE ACTIVATOR ENVC"/>
    <property type="match status" value="1"/>
</dbReference>